<evidence type="ECO:0000313" key="3">
    <source>
        <dbReference type="Proteomes" id="UP000282211"/>
    </source>
</evidence>
<reference evidence="2 3" key="1">
    <citation type="submission" date="2018-10" db="EMBL/GenBank/DDBJ databases">
        <title>Genomic Encyclopedia of Type Strains, Phase IV (KMG-IV): sequencing the most valuable type-strain genomes for metagenomic binning, comparative biology and taxonomic classification.</title>
        <authorList>
            <person name="Goeker M."/>
        </authorList>
    </citation>
    <scope>NUCLEOTIDE SEQUENCE [LARGE SCALE GENOMIC DNA]</scope>
    <source>
        <strain evidence="2 3">DSM 22008</strain>
    </source>
</reference>
<dbReference type="AlphaFoldDB" id="A0A420WEI8"/>
<keyword evidence="1" id="KW-0812">Transmembrane</keyword>
<organism evidence="2 3">
    <name type="scientific">Litorimonas taeanensis</name>
    <dbReference type="NCBI Taxonomy" id="568099"/>
    <lineage>
        <taxon>Bacteria</taxon>
        <taxon>Pseudomonadati</taxon>
        <taxon>Pseudomonadota</taxon>
        <taxon>Alphaproteobacteria</taxon>
        <taxon>Maricaulales</taxon>
        <taxon>Robiginitomaculaceae</taxon>
    </lineage>
</organism>
<dbReference type="RefSeq" id="WP_170144961.1">
    <property type="nucleotide sequence ID" value="NZ_RBII01000002.1"/>
</dbReference>
<dbReference type="Proteomes" id="UP000282211">
    <property type="component" value="Unassembled WGS sequence"/>
</dbReference>
<feature type="transmembrane region" description="Helical" evidence="1">
    <location>
        <begin position="59"/>
        <end position="81"/>
    </location>
</feature>
<dbReference type="Pfam" id="PF06170">
    <property type="entry name" value="DUF983"/>
    <property type="match status" value="1"/>
</dbReference>
<accession>A0A420WEI8</accession>
<dbReference type="InParanoid" id="A0A420WEI8"/>
<name>A0A420WEI8_9PROT</name>
<feature type="transmembrane region" description="Helical" evidence="1">
    <location>
        <begin position="93"/>
        <end position="120"/>
    </location>
</feature>
<dbReference type="InterPro" id="IPR009325">
    <property type="entry name" value="DUF983"/>
</dbReference>
<protein>
    <submittedName>
        <fullName evidence="2">Uncharacterized protein (DUF983 family)</fullName>
    </submittedName>
</protein>
<proteinExistence type="predicted"/>
<keyword evidence="1" id="KW-1133">Transmembrane helix</keyword>
<dbReference type="EMBL" id="RBII01000002">
    <property type="protein sequence ID" value="RKQ69312.1"/>
    <property type="molecule type" value="Genomic_DNA"/>
</dbReference>
<evidence type="ECO:0000256" key="1">
    <source>
        <dbReference type="SAM" id="Phobius"/>
    </source>
</evidence>
<keyword evidence="3" id="KW-1185">Reference proteome</keyword>
<sequence length="129" mass="14850">MSTLLEPATLPHNIWAAIRRGIRLKCPRCGQEKLFRSYLKPVSTCPNCQKDWENVRADLAPAWAAMTFSAHFIIPLYHFFIFDGPLPNWAATLLMIIIATSICLVTLPSFKGLFMTIVWWHKMEKEQQS</sequence>
<keyword evidence="1" id="KW-0472">Membrane</keyword>
<gene>
    <name evidence="2" type="ORF">DES40_2112</name>
</gene>
<evidence type="ECO:0000313" key="2">
    <source>
        <dbReference type="EMBL" id="RKQ69312.1"/>
    </source>
</evidence>
<comment type="caution">
    <text evidence="2">The sequence shown here is derived from an EMBL/GenBank/DDBJ whole genome shotgun (WGS) entry which is preliminary data.</text>
</comment>